<sequence length="298" mass="32915">MKQLSYLSSAQLSNWLMEASQEAKKGKLADYIPLLQRTDSSLLFICVVTKNNIFLTQGDSKITFSLMSIIKPFLLLYLLSELGDNFIFTKVGSEHSNYPFNSLDQLQLDQGFPRNPMINSGALTLASLLPGKDSHTRLNNLQEWLNKQSNANLFLDKLMLKSVESLPNLRNQSIIDNLTQRKHLKEPEITLDTYNKICCLSATIIDLAKLGLLLVNSPNISSKNVSIVTEIMTTCGLYEASENFAKKIGFPSKSGVSGAILSIVPKEGAIACYSPPLDAQGNSLGGLYMLQKIANYLN</sequence>
<evidence type="ECO:0000256" key="2">
    <source>
        <dbReference type="ARBA" id="ARBA00011881"/>
    </source>
</evidence>
<dbReference type="InterPro" id="IPR012338">
    <property type="entry name" value="Beta-lactam/transpept-like"/>
</dbReference>
<dbReference type="SUPFAM" id="SSF56601">
    <property type="entry name" value="beta-lactamase/transpeptidase-like"/>
    <property type="match status" value="1"/>
</dbReference>
<dbReference type="Gene3D" id="3.40.710.10">
    <property type="entry name" value="DD-peptidase/beta-lactamase superfamily"/>
    <property type="match status" value="1"/>
</dbReference>
<comment type="subunit">
    <text evidence="2">Homotetramer.</text>
</comment>
<dbReference type="GO" id="GO:0006537">
    <property type="term" value="P:glutamate biosynthetic process"/>
    <property type="evidence" value="ECO:0007669"/>
    <property type="project" value="TreeGrafter"/>
</dbReference>
<proteinExistence type="inferred from homology"/>
<protein>
    <recommendedName>
        <fullName evidence="3">glutaminase</fullName>
        <ecNumber evidence="3">3.5.1.2</ecNumber>
    </recommendedName>
</protein>
<dbReference type="InterPro" id="IPR015868">
    <property type="entry name" value="Glutaminase"/>
</dbReference>
<dbReference type="GO" id="GO:0006543">
    <property type="term" value="P:L-glutamine catabolic process"/>
    <property type="evidence" value="ECO:0007669"/>
    <property type="project" value="TreeGrafter"/>
</dbReference>
<name>G5IXU6_CROWT</name>
<evidence type="ECO:0000313" key="7">
    <source>
        <dbReference type="Proteomes" id="UP000003477"/>
    </source>
</evidence>
<reference evidence="6 7" key="1">
    <citation type="journal article" date="2011" name="Front. Microbiol.">
        <title>Two Strains of Crocosphaera watsonii with Highly Conserved Genomes are Distinguished by Strain-Specific Features.</title>
        <authorList>
            <person name="Bench S.R."/>
            <person name="Ilikchyan I.N."/>
            <person name="Tripp H.J."/>
            <person name="Zehr J.P."/>
        </authorList>
    </citation>
    <scope>NUCLEOTIDE SEQUENCE [LARGE SCALE GENOMIC DNA]</scope>
    <source>
        <strain evidence="6 7">WH 0003</strain>
    </source>
</reference>
<comment type="caution">
    <text evidence="6">The sequence shown here is derived from an EMBL/GenBank/DDBJ whole genome shotgun (WGS) entry which is preliminary data.</text>
</comment>
<organism evidence="6 7">
    <name type="scientific">Crocosphaera watsonii WH 0003</name>
    <dbReference type="NCBI Taxonomy" id="423471"/>
    <lineage>
        <taxon>Bacteria</taxon>
        <taxon>Bacillati</taxon>
        <taxon>Cyanobacteriota</taxon>
        <taxon>Cyanophyceae</taxon>
        <taxon>Oscillatoriophycideae</taxon>
        <taxon>Chroococcales</taxon>
        <taxon>Aphanothecaceae</taxon>
        <taxon>Crocosphaera</taxon>
    </lineage>
</organism>
<dbReference type="PANTHER" id="PTHR12544:SF29">
    <property type="entry name" value="GLUTAMINASE"/>
    <property type="match status" value="1"/>
</dbReference>
<comment type="similarity">
    <text evidence="1">Belongs to the glutaminase family.</text>
</comment>
<keyword evidence="4 6" id="KW-0378">Hydrolase</keyword>
<evidence type="ECO:0000256" key="4">
    <source>
        <dbReference type="ARBA" id="ARBA00022801"/>
    </source>
</evidence>
<dbReference type="Pfam" id="PF04960">
    <property type="entry name" value="Glutaminase"/>
    <property type="match status" value="1"/>
</dbReference>
<dbReference type="AlphaFoldDB" id="G5IXU6"/>
<accession>G5IXU6</accession>
<dbReference type="PANTHER" id="PTHR12544">
    <property type="entry name" value="GLUTAMINASE"/>
    <property type="match status" value="1"/>
</dbReference>
<evidence type="ECO:0000256" key="1">
    <source>
        <dbReference type="ARBA" id="ARBA00011076"/>
    </source>
</evidence>
<dbReference type="EMBL" id="AESD01000017">
    <property type="protein sequence ID" value="EHJ15235.1"/>
    <property type="molecule type" value="Genomic_DNA"/>
</dbReference>
<comment type="catalytic activity">
    <reaction evidence="5">
        <text>L-glutamine + H2O = L-glutamate + NH4(+)</text>
        <dbReference type="Rhea" id="RHEA:15889"/>
        <dbReference type="ChEBI" id="CHEBI:15377"/>
        <dbReference type="ChEBI" id="CHEBI:28938"/>
        <dbReference type="ChEBI" id="CHEBI:29985"/>
        <dbReference type="ChEBI" id="CHEBI:58359"/>
        <dbReference type="EC" id="3.5.1.2"/>
    </reaction>
</comment>
<dbReference type="GeneID" id="88764076"/>
<dbReference type="RefSeq" id="WP_007308790.1">
    <property type="nucleotide sequence ID" value="NZ_AESD01000017.1"/>
</dbReference>
<dbReference type="EC" id="3.5.1.2" evidence="3"/>
<evidence type="ECO:0000256" key="3">
    <source>
        <dbReference type="ARBA" id="ARBA00012918"/>
    </source>
</evidence>
<dbReference type="PATRIC" id="fig|423471.3.peg.93"/>
<dbReference type="GO" id="GO:0004359">
    <property type="term" value="F:glutaminase activity"/>
    <property type="evidence" value="ECO:0007669"/>
    <property type="project" value="UniProtKB-EC"/>
</dbReference>
<evidence type="ECO:0000313" key="6">
    <source>
        <dbReference type="EMBL" id="EHJ15235.1"/>
    </source>
</evidence>
<evidence type="ECO:0000256" key="5">
    <source>
        <dbReference type="ARBA" id="ARBA00049534"/>
    </source>
</evidence>
<gene>
    <name evidence="6" type="ORF">CWATWH0003_0101</name>
</gene>
<dbReference type="Proteomes" id="UP000003477">
    <property type="component" value="Unassembled WGS sequence"/>
</dbReference>